<comment type="similarity">
    <text evidence="2">Belongs to the AB hydrolase superfamily. Lipase family.</text>
</comment>
<dbReference type="KEGG" id="ptkz:JDV02_002928"/>
<accession>A0A9Q8QC17</accession>
<evidence type="ECO:0008006" key="5">
    <source>
        <dbReference type="Google" id="ProtNLM"/>
    </source>
</evidence>
<dbReference type="OrthoDB" id="2373480at2759"/>
<dbReference type="Proteomes" id="UP000829364">
    <property type="component" value="Chromosome 2"/>
</dbReference>
<dbReference type="GO" id="GO:0016042">
    <property type="term" value="P:lipid catabolic process"/>
    <property type="evidence" value="ECO:0007669"/>
    <property type="project" value="UniProtKB-UniRule"/>
</dbReference>
<dbReference type="Gene3D" id="1.10.260.130">
    <property type="match status" value="1"/>
</dbReference>
<dbReference type="GO" id="GO:0004806">
    <property type="term" value="F:triacylglycerol lipase activity"/>
    <property type="evidence" value="ECO:0007669"/>
    <property type="project" value="UniProtKB-UniRule"/>
</dbReference>
<evidence type="ECO:0000256" key="2">
    <source>
        <dbReference type="PIRNR" id="PIRNR029171"/>
    </source>
</evidence>
<keyword evidence="4" id="KW-1185">Reference proteome</keyword>
<evidence type="ECO:0000256" key="1">
    <source>
        <dbReference type="ARBA" id="ARBA00022801"/>
    </source>
</evidence>
<dbReference type="PIRSF" id="PIRSF029171">
    <property type="entry name" value="Esterase_LipA"/>
    <property type="match status" value="1"/>
</dbReference>
<dbReference type="InterPro" id="IPR005152">
    <property type="entry name" value="Lipase_secreted"/>
</dbReference>
<dbReference type="AlphaFoldDB" id="A0A9Q8QC17"/>
<keyword evidence="2" id="KW-0732">Signal</keyword>
<dbReference type="PANTHER" id="PTHR34853:SF5">
    <property type="entry name" value="LIP-DOMAIN-CONTAINING PROTEIN-RELATED"/>
    <property type="match status" value="1"/>
</dbReference>
<reference evidence="3" key="1">
    <citation type="submission" date="2021-11" db="EMBL/GenBank/DDBJ databases">
        <title>Purpureocillium_takamizusanense_genome.</title>
        <authorList>
            <person name="Nguyen N.-H."/>
        </authorList>
    </citation>
    <scope>NUCLEOTIDE SEQUENCE</scope>
    <source>
        <strain evidence="3">PT3</strain>
    </source>
</reference>
<sequence>MVAVLARAAVSLALLAVAAAAPAPLADRAVPTLPSKDPFYGVPDDIESAAPGTILRHREPPNAIATFGLLRVNLEATHQLLYRTTDNLGKATATVLTVLIPHNADRSKVLSYQVATDAPSIDCAPSYAFQLESATGPLLGTLVSQVELLLIEAILEQGWVVIVPDFQGPQGAFLANVLGGNAVLDGIRAVINSADTTGIRKPTVTMWGYSGGSLPTNWAAELQPTYAPELSIAGAAVGGTVPNITTVVTTVNKGPIAGLIPSGILGLSLQYPEIKAVVDKHLKPEYVERFHKTTKQCAVASMANFLFADVLQMFDDRSLIYTDPTAVRILDDNALGKVTPSIPLYWYKSVLDEDSPISDSDALVSKYCAEGASIEYVRDLMSEHGSCAIVGAPKALSWLKGIMDGRVPSRGCSKKTTVSTLLDPATFKILPKALIELLLDLLGKPVGPHLV</sequence>
<protein>
    <recommendedName>
        <fullName evidence="5">Secretory lipase</fullName>
    </recommendedName>
</protein>
<dbReference type="EMBL" id="CP086355">
    <property type="protein sequence ID" value="UNI16497.1"/>
    <property type="molecule type" value="Genomic_DNA"/>
</dbReference>
<feature type="chain" id="PRO_5040557022" description="Secretory lipase" evidence="2">
    <location>
        <begin position="21"/>
        <end position="451"/>
    </location>
</feature>
<organism evidence="3 4">
    <name type="scientific">Purpureocillium takamizusanense</name>
    <dbReference type="NCBI Taxonomy" id="2060973"/>
    <lineage>
        <taxon>Eukaryota</taxon>
        <taxon>Fungi</taxon>
        <taxon>Dikarya</taxon>
        <taxon>Ascomycota</taxon>
        <taxon>Pezizomycotina</taxon>
        <taxon>Sordariomycetes</taxon>
        <taxon>Hypocreomycetidae</taxon>
        <taxon>Hypocreales</taxon>
        <taxon>Ophiocordycipitaceae</taxon>
        <taxon>Purpureocillium</taxon>
    </lineage>
</organism>
<dbReference type="Pfam" id="PF03583">
    <property type="entry name" value="LIP"/>
    <property type="match status" value="1"/>
</dbReference>
<dbReference type="PANTHER" id="PTHR34853">
    <property type="match status" value="1"/>
</dbReference>
<evidence type="ECO:0000313" key="3">
    <source>
        <dbReference type="EMBL" id="UNI16497.1"/>
    </source>
</evidence>
<feature type="signal peptide" evidence="2">
    <location>
        <begin position="1"/>
        <end position="20"/>
    </location>
</feature>
<dbReference type="GeneID" id="72064888"/>
<name>A0A9Q8QC17_9HYPO</name>
<dbReference type="Gene3D" id="3.40.50.1820">
    <property type="entry name" value="alpha/beta hydrolase"/>
    <property type="match status" value="1"/>
</dbReference>
<dbReference type="InterPro" id="IPR029058">
    <property type="entry name" value="AB_hydrolase_fold"/>
</dbReference>
<proteinExistence type="inferred from homology"/>
<keyword evidence="1" id="KW-0378">Hydrolase</keyword>
<dbReference type="RefSeq" id="XP_047839978.1">
    <property type="nucleotide sequence ID" value="XM_047984006.1"/>
</dbReference>
<dbReference type="SUPFAM" id="SSF53474">
    <property type="entry name" value="alpha/beta-Hydrolases"/>
    <property type="match status" value="1"/>
</dbReference>
<gene>
    <name evidence="3" type="ORF">JDV02_002928</name>
</gene>
<evidence type="ECO:0000313" key="4">
    <source>
        <dbReference type="Proteomes" id="UP000829364"/>
    </source>
</evidence>